<dbReference type="OrthoDB" id="1466668at2"/>
<protein>
    <submittedName>
        <fullName evidence="3">Uncharacterized protein</fullName>
    </submittedName>
</protein>
<evidence type="ECO:0000313" key="3">
    <source>
        <dbReference type="EMBL" id="RYM33320.1"/>
    </source>
</evidence>
<reference evidence="3 4" key="1">
    <citation type="submission" date="2019-02" db="EMBL/GenBank/DDBJ databases">
        <title>Genome sequence of the sea-ice species Brumimicrobium glaciale.</title>
        <authorList>
            <person name="Bowman J.P."/>
        </authorList>
    </citation>
    <scope>NUCLEOTIDE SEQUENCE [LARGE SCALE GENOMIC DNA]</scope>
    <source>
        <strain evidence="3 4">IC156</strain>
    </source>
</reference>
<comment type="caution">
    <text evidence="3">The sequence shown here is derived from an EMBL/GenBank/DDBJ whole genome shotgun (WGS) entry which is preliminary data.</text>
</comment>
<sequence length="384" mass="43606">MIFLNLLNRIFGPKKPLSRQEIDDYKDGTGNAHDTESKAANSDFNDQALEGWKTSSSSVNDGMSTTDKKMDQYVKNGNTGGSPNKGMTLSFLLFTLTMLVLIIFTYQGNSAVEKKPQIVENIKTEVENSRIKEIDFYTIISPEKQITSNELIKNQEIKKVEKEIPNLKSVKNKKVATEDKSEIEGTQTEEIQLPIQSSGKIPNSSKSSLVYKNAQEVYLSELKNVDYRAYRNRPIKVRNSLDVGIPASKSSIDDKQEFPSLQIIEFTYIDYLTSSSAYFRNEQFKKALKQYLIILDTYPDDVNANFYGGLCYFNLGKFDNSIALLKNSYTLGYGNFREEANWFSAKAHIEQGQNLKAKQLLNQIIEEGGFYHQKAKELLSEIKD</sequence>
<dbReference type="AlphaFoldDB" id="A0A4Q4KKC3"/>
<proteinExistence type="predicted"/>
<gene>
    <name evidence="3" type="ORF">ERX46_10270</name>
</gene>
<evidence type="ECO:0000256" key="2">
    <source>
        <dbReference type="SAM" id="Phobius"/>
    </source>
</evidence>
<dbReference type="SUPFAM" id="SSF48452">
    <property type="entry name" value="TPR-like"/>
    <property type="match status" value="1"/>
</dbReference>
<feature type="compositionally biased region" description="Basic and acidic residues" evidence="1">
    <location>
        <begin position="19"/>
        <end position="37"/>
    </location>
</feature>
<keyword evidence="4" id="KW-1185">Reference proteome</keyword>
<feature type="region of interest" description="Disordered" evidence="1">
    <location>
        <begin position="19"/>
        <end position="45"/>
    </location>
</feature>
<keyword evidence="2" id="KW-1133">Transmembrane helix</keyword>
<keyword evidence="2" id="KW-0472">Membrane</keyword>
<dbReference type="Proteomes" id="UP000293952">
    <property type="component" value="Unassembled WGS sequence"/>
</dbReference>
<organism evidence="3 4">
    <name type="scientific">Brumimicrobium glaciale</name>
    <dbReference type="NCBI Taxonomy" id="200475"/>
    <lineage>
        <taxon>Bacteria</taxon>
        <taxon>Pseudomonadati</taxon>
        <taxon>Bacteroidota</taxon>
        <taxon>Flavobacteriia</taxon>
        <taxon>Flavobacteriales</taxon>
        <taxon>Crocinitomicaceae</taxon>
        <taxon>Brumimicrobium</taxon>
    </lineage>
</organism>
<feature type="transmembrane region" description="Helical" evidence="2">
    <location>
        <begin position="87"/>
        <end position="106"/>
    </location>
</feature>
<accession>A0A4Q4KKC3</accession>
<dbReference type="RefSeq" id="WP_130093781.1">
    <property type="nucleotide sequence ID" value="NZ_SETE01000004.1"/>
</dbReference>
<dbReference type="InterPro" id="IPR011990">
    <property type="entry name" value="TPR-like_helical_dom_sf"/>
</dbReference>
<evidence type="ECO:0000313" key="4">
    <source>
        <dbReference type="Proteomes" id="UP000293952"/>
    </source>
</evidence>
<dbReference type="Gene3D" id="1.25.40.10">
    <property type="entry name" value="Tetratricopeptide repeat domain"/>
    <property type="match status" value="1"/>
</dbReference>
<keyword evidence="2" id="KW-0812">Transmembrane</keyword>
<evidence type="ECO:0000256" key="1">
    <source>
        <dbReference type="SAM" id="MobiDB-lite"/>
    </source>
</evidence>
<dbReference type="EMBL" id="SETE01000004">
    <property type="protein sequence ID" value="RYM33320.1"/>
    <property type="molecule type" value="Genomic_DNA"/>
</dbReference>
<name>A0A4Q4KKC3_9FLAO</name>